<dbReference type="EMBL" id="CP002547">
    <property type="protein sequence ID" value="ADY55600.1"/>
    <property type="molecule type" value="Genomic_DNA"/>
</dbReference>
<gene>
    <name evidence="1" type="ordered locus">Sgly_1290</name>
</gene>
<dbReference type="AlphaFoldDB" id="F0SVA0"/>
<accession>F0SVA0</accession>
<evidence type="ECO:0000313" key="1">
    <source>
        <dbReference type="EMBL" id="ADY55600.1"/>
    </source>
</evidence>
<reference evidence="2" key="2">
    <citation type="submission" date="2011-02" db="EMBL/GenBank/DDBJ databases">
        <title>The complete genome of Syntrophobotulus glycolicus DSM 8271.</title>
        <authorList>
            <person name="Lucas S."/>
            <person name="Copeland A."/>
            <person name="Lapidus A."/>
            <person name="Bruce D."/>
            <person name="Goodwin L."/>
            <person name="Pitluck S."/>
            <person name="Kyrpides N."/>
            <person name="Mavromatis K."/>
            <person name="Pagani I."/>
            <person name="Ivanova N."/>
            <person name="Mikhailova N."/>
            <person name="Chertkov O."/>
            <person name="Held B."/>
            <person name="Detter J.C."/>
            <person name="Tapia R."/>
            <person name="Han C."/>
            <person name="Land M."/>
            <person name="Hauser L."/>
            <person name="Markowitz V."/>
            <person name="Cheng J.-F."/>
            <person name="Hugenholtz P."/>
            <person name="Woyke T."/>
            <person name="Wu D."/>
            <person name="Spring S."/>
            <person name="Schroeder M."/>
            <person name="Brambilla E."/>
            <person name="Klenk H.-P."/>
            <person name="Eisen J.A."/>
        </authorList>
    </citation>
    <scope>NUCLEOTIDE SEQUENCE [LARGE SCALE GENOMIC DNA]</scope>
    <source>
        <strain evidence="2">DSM 8271 / FlGlyR</strain>
    </source>
</reference>
<protein>
    <submittedName>
        <fullName evidence="1">Uncharacterized protein</fullName>
    </submittedName>
</protein>
<keyword evidence="2" id="KW-1185">Reference proteome</keyword>
<dbReference type="eggNOG" id="ENOG5033MUG">
    <property type="taxonomic scope" value="Bacteria"/>
</dbReference>
<proteinExistence type="predicted"/>
<dbReference type="Proteomes" id="UP000007488">
    <property type="component" value="Chromosome"/>
</dbReference>
<reference evidence="1 2" key="1">
    <citation type="journal article" date="2011" name="Stand. Genomic Sci.">
        <title>Complete genome sequence of Syntrophobotulus glycolicus type strain (FlGlyR).</title>
        <authorList>
            <person name="Han C."/>
            <person name="Mwirichia R."/>
            <person name="Chertkov O."/>
            <person name="Held B."/>
            <person name="Lapidus A."/>
            <person name="Nolan M."/>
            <person name="Lucas S."/>
            <person name="Hammon N."/>
            <person name="Deshpande S."/>
            <person name="Cheng J.F."/>
            <person name="Tapia R."/>
            <person name="Goodwin L."/>
            <person name="Pitluck S."/>
            <person name="Huntemann M."/>
            <person name="Liolios K."/>
            <person name="Ivanova N."/>
            <person name="Pagani I."/>
            <person name="Mavromatis K."/>
            <person name="Ovchinikova G."/>
            <person name="Pati A."/>
            <person name="Chen A."/>
            <person name="Palaniappan K."/>
            <person name="Land M."/>
            <person name="Hauser L."/>
            <person name="Brambilla E.M."/>
            <person name="Rohde M."/>
            <person name="Spring S."/>
            <person name="Sikorski J."/>
            <person name="Goker M."/>
            <person name="Woyke T."/>
            <person name="Bristow J."/>
            <person name="Eisen J.A."/>
            <person name="Markowitz V."/>
            <person name="Hugenholtz P."/>
            <person name="Kyrpides N.C."/>
            <person name="Klenk H.P."/>
            <person name="Detter J.C."/>
        </authorList>
    </citation>
    <scope>NUCLEOTIDE SEQUENCE [LARGE SCALE GENOMIC DNA]</scope>
    <source>
        <strain evidence="2">DSM 8271 / FlGlyR</strain>
    </source>
</reference>
<sequence>MKRLSVPHIVLMHSALYEEKQIVKKLLFLIIIALFSLSLGACANKTENNGPLSKEGIAPYELTEKETYLLDSFGLRNESQIIEFSAPDEAITLSVNVYCLGDDGKWNNTDGGAISIGKEREPVENLKGIFTMALREDYVIDFIINSSGKASYKTKKITLETEAIASVKAFLEEFQVIELNKEIPVALMVYDSGTTMRSYSVQDYFEPAKFEDMDLVQALTLTFSDKQI</sequence>
<dbReference type="STRING" id="645991.Sgly_1290"/>
<evidence type="ECO:0000313" key="2">
    <source>
        <dbReference type="Proteomes" id="UP000007488"/>
    </source>
</evidence>
<name>F0SVA0_SYNGF</name>
<dbReference type="HOGENOM" id="CLU_1214293_0_0_9"/>
<organism evidence="1 2">
    <name type="scientific">Syntrophobotulus glycolicus (strain DSM 8271 / FlGlyR)</name>
    <dbReference type="NCBI Taxonomy" id="645991"/>
    <lineage>
        <taxon>Bacteria</taxon>
        <taxon>Bacillati</taxon>
        <taxon>Bacillota</taxon>
        <taxon>Clostridia</taxon>
        <taxon>Eubacteriales</taxon>
        <taxon>Desulfitobacteriaceae</taxon>
        <taxon>Syntrophobotulus</taxon>
    </lineage>
</organism>
<dbReference type="KEGG" id="sgy:Sgly_1290"/>